<dbReference type="OrthoDB" id="610610at2"/>
<evidence type="ECO:0000313" key="1">
    <source>
        <dbReference type="EMBL" id="EJF53909.1"/>
    </source>
</evidence>
<dbReference type="EMBL" id="JH719942">
    <property type="protein sequence ID" value="EJF53909.1"/>
    <property type="molecule type" value="Genomic_DNA"/>
</dbReference>
<evidence type="ECO:0000313" key="2">
    <source>
        <dbReference type="Proteomes" id="UP000005113"/>
    </source>
</evidence>
<protein>
    <submittedName>
        <fullName evidence="1">Uncharacterized protein</fullName>
    </submittedName>
</protein>
<dbReference type="RefSeq" id="WP_002659588.1">
    <property type="nucleotide sequence ID" value="NZ_JH719942.1"/>
</dbReference>
<dbReference type="Proteomes" id="UP000005113">
    <property type="component" value="Unassembled WGS sequence"/>
</dbReference>
<sequence>MAEETQESLAENMGPVNLNYGPFELKSASGDPTQNMSASLRLFENNNEIPPGIIQVMKEGEDYRASFDGAYPLQANLGGLQTEGLTLNHVAVGSGGLESLQVQLARLAMGQQFEITNAQLSLSGSNGNWQVTAGGASGELMGHAFTAAGVQLNLDSNGSFVDASFDSVTGEGMELSGGRLTPEGLQIASAGLQLPEVLGQSMTADFTDLNITATGATGAGVLRQDSTLALLGGKLQVSGLVGAVNLSADSWMVDVAANADFQDGAHQVTGLMARYTANGESTNLAVEGGSWSSTVGAFTFSGNGLSYDTTSDQLNIATAELLADLEQFQMQGTGTGLRLGPNGFEFDRIQMNTLAPVDLLPGLSVASLSGELRKEGEGFAFDAEGQQIAMNYGAATGTVGALQYYYNSTGSSIEAQSIALEHPALGISVGSLSHIAGQTTLGESQITVRNIGNAGDIVASSEGMEFTEAGLQMTNFSASLPEFGGVAATATAAGITLGDSLAVEGGTLDLAGEISLLGGALTVTNPSSTFDYAETGWQTETQGAIGLNVPNTTASGELKVSAGAEGTEMELLNGQIDAEIAGVGLSGTGVSYSSETDELNVDQVQITASELLEGGELQATATGIKFNQSGFDFQTIDVSSSGAMELLPGFTVSAIDGLLSKNGENFDLAFGADAAVALGTINGAAELDYTYENGQSTIELPSLQLSAGLFSFETANVAYENSQLSIDTVDLNLENLGPIASSLTASASGILYSSAGLSIDSMSADFPDLAGTGVSVLVENFNVAAGGAVSGSGTVNLASDIVLAGGSATLSDIESSVDFSGSTWGVSIGAGLAFQVAGVEASGQVDVNYASNAGLGIKIRNSRFDAGFAGFEASSKEMGYEAAENRFVVESPAFSFPNFADGLETEAESISMEDGDLKIEDVKVTLGYEWNIREGIVASLDEGTLNKDGGSTTLTAVASLNIDLPKYSTTGSAAASLEVSLSDGNVEAALDSLSLDNAIVNLTVGADSKLTENGFYFSEVTLGISEDADYETLKEMFPAFGGLGAMAINALKGSNVVATGVNVSRANGFEAEDISLDFAKIPFQAMGMEGELDINNLSAKLGGSKEFKLEDFGIPTSVGISVPIVAGINATGEIGIDAGIKLGANIQAQGNKDSDVWELMGGIDADGELSVYIQAGVEVDAWVAGAGAAIRAAFNTDLDISAGIGMAITYNPDTKSVEMVHEGITFDYRALAEIYTSLSLVLNGHILGWETEEIIELARWDIGILDAKGDTEGNSLGDLLGNFSNSAKLMTEDDEYNLV</sequence>
<name>J0P280_9BACT</name>
<gene>
    <name evidence="1" type="ORF">SapgrDRAFT_2233</name>
</gene>
<proteinExistence type="predicted"/>
<organism evidence="1 2">
    <name type="scientific">Saprospira grandis DSM 2844</name>
    <dbReference type="NCBI Taxonomy" id="694433"/>
    <lineage>
        <taxon>Bacteria</taxon>
        <taxon>Pseudomonadati</taxon>
        <taxon>Bacteroidota</taxon>
        <taxon>Saprospiria</taxon>
        <taxon>Saprospirales</taxon>
        <taxon>Saprospiraceae</taxon>
        <taxon>Saprospira</taxon>
    </lineage>
</organism>
<accession>J0P280</accession>
<reference evidence="2" key="1">
    <citation type="journal article" date="2012" name="Stand. Genomic Sci.">
        <title>Permanent draft genome sequence of the gliding predator Saprospira grandis strain Sa g1 (= HR1).</title>
        <authorList>
            <person name="Mavromatis K."/>
            <person name="Chertkov O."/>
            <person name="Lapidus A."/>
            <person name="Nolan M."/>
            <person name="Lucas S."/>
            <person name="Tice H."/>
            <person name="Del Rio T.G."/>
            <person name="Cheng J.F."/>
            <person name="Han C."/>
            <person name="Tapia R."/>
            <person name="Bruce D."/>
            <person name="Goodwin L.A."/>
            <person name="Pitluck S."/>
            <person name="Huntemann M."/>
            <person name="Liolios K."/>
            <person name="Pagani I."/>
            <person name="Ivanova N."/>
            <person name="Mikhailova N."/>
            <person name="Pati A."/>
            <person name="Chen A."/>
            <person name="Palaniappan K."/>
            <person name="Land M."/>
            <person name="Brambilla E.M."/>
            <person name="Rohde M."/>
            <person name="Spring S."/>
            <person name="Goker M."/>
            <person name="Detter J.C."/>
            <person name="Bristow J."/>
            <person name="Eisen J.A."/>
            <person name="Markowitz V."/>
            <person name="Hugenholtz P."/>
            <person name="Kyrpides N.C."/>
            <person name="Klenk H.P."/>
            <person name="Woyke T."/>
        </authorList>
    </citation>
    <scope>NUCLEOTIDE SEQUENCE [LARGE SCALE GENOMIC DNA]</scope>
    <source>
        <strain evidence="2">DSM 2844</strain>
    </source>
</reference>
<dbReference type="HOGENOM" id="CLU_261603_0_0_10"/>